<dbReference type="PANTHER" id="PTHR28094:SF2">
    <property type="entry name" value="BACTERIOPHAGE T5 ORF172 DNA-BINDING DOMAIN-CONTAINING PROTEIN"/>
    <property type="match status" value="1"/>
</dbReference>
<evidence type="ECO:0000256" key="1">
    <source>
        <dbReference type="SAM" id="MobiDB-lite"/>
    </source>
</evidence>
<reference evidence="3" key="1">
    <citation type="submission" date="2021-12" db="EMBL/GenBank/DDBJ databases">
        <title>Curvularia clavata genome.</title>
        <authorList>
            <person name="Cao Y."/>
        </authorList>
    </citation>
    <scope>NUCLEOTIDE SEQUENCE</scope>
    <source>
        <strain evidence="3">Yc1106</strain>
    </source>
</reference>
<feature type="region of interest" description="Disordered" evidence="1">
    <location>
        <begin position="157"/>
        <end position="187"/>
    </location>
</feature>
<feature type="region of interest" description="Disordered" evidence="1">
    <location>
        <begin position="94"/>
        <end position="127"/>
    </location>
</feature>
<sequence>MVHRVSLGPPVPKDSLEKNRRKSANARLTNDPIHSSTLGTEPYKEKGSSLETPFIIDSDDEKDDKTTPRSRSGPETPPTALKARTGVGLSACLKQPNFSIPSSTASPEHSEQTSTRKYESSPRTGTQKLRALCGMSYVKPGNLRNHQDGCSKCKAIHDKENDPSNDQKELSDRIRQLSTSPPRASGANKLLDRSFRYDNMRGKDSETNDNQKEIMRANNSNTTQLVTWYLSDIATKEILPSDEEGFVYILHDPETGFLKIGRAKDPKKRANQHEKCGRNLETIHISQRVTWVKRAEKLILSDLQHLRKPWHCSSCRQSHGEYFEVTVERAKSIVARWVEWINRRGPYQSDRNITSLWKYLIHYGRLPTKEIEAHDHEARWTHWDWVLSEPSESEIESHIKRSATGRKEEKTSEKRYFRDGATYITPRTLDATDENDLMDPAAAEILDGAAVALVGKLRGSKDCVTMTFRVESSSGEALVYSTHWCVNGRA</sequence>
<feature type="domain" description="Bacteriophage T5 Orf172 DNA-binding" evidence="2">
    <location>
        <begin position="252"/>
        <end position="337"/>
    </location>
</feature>
<dbReference type="Pfam" id="PF10544">
    <property type="entry name" value="T5orf172"/>
    <property type="match status" value="1"/>
</dbReference>
<evidence type="ECO:0000313" key="4">
    <source>
        <dbReference type="Proteomes" id="UP001056012"/>
    </source>
</evidence>
<dbReference type="OrthoDB" id="3692364at2759"/>
<evidence type="ECO:0000313" key="3">
    <source>
        <dbReference type="EMBL" id="USP82290.1"/>
    </source>
</evidence>
<dbReference type="SMART" id="SM00974">
    <property type="entry name" value="T5orf172"/>
    <property type="match status" value="1"/>
</dbReference>
<dbReference type="InterPro" id="IPR053006">
    <property type="entry name" value="Meiosis_regulatory"/>
</dbReference>
<name>A0A9Q8ZHH5_CURCL</name>
<dbReference type="VEuPathDB" id="FungiDB:yc1106_09564"/>
<organism evidence="3 4">
    <name type="scientific">Curvularia clavata</name>
    <dbReference type="NCBI Taxonomy" id="95742"/>
    <lineage>
        <taxon>Eukaryota</taxon>
        <taxon>Fungi</taxon>
        <taxon>Dikarya</taxon>
        <taxon>Ascomycota</taxon>
        <taxon>Pezizomycotina</taxon>
        <taxon>Dothideomycetes</taxon>
        <taxon>Pleosporomycetidae</taxon>
        <taxon>Pleosporales</taxon>
        <taxon>Pleosporineae</taxon>
        <taxon>Pleosporaceae</taxon>
        <taxon>Curvularia</taxon>
    </lineage>
</organism>
<feature type="region of interest" description="Disordered" evidence="1">
    <location>
        <begin position="1"/>
        <end position="82"/>
    </location>
</feature>
<evidence type="ECO:0000259" key="2">
    <source>
        <dbReference type="SMART" id="SM00974"/>
    </source>
</evidence>
<dbReference type="AlphaFoldDB" id="A0A9Q8ZHH5"/>
<feature type="compositionally biased region" description="Basic and acidic residues" evidence="1">
    <location>
        <begin position="157"/>
        <end position="175"/>
    </location>
</feature>
<keyword evidence="4" id="KW-1185">Reference proteome</keyword>
<dbReference type="InterPro" id="IPR018306">
    <property type="entry name" value="Phage_T5_Orf172_DNA-bd"/>
</dbReference>
<gene>
    <name evidence="3" type="ORF">yc1106_09564</name>
</gene>
<dbReference type="PANTHER" id="PTHR28094">
    <property type="entry name" value="MEIOTICALLY UP-REGULATED GENE 113 PROTEIN"/>
    <property type="match status" value="1"/>
</dbReference>
<feature type="compositionally biased region" description="Polar residues" evidence="1">
    <location>
        <begin position="26"/>
        <end position="39"/>
    </location>
</feature>
<dbReference type="EMBL" id="CP089281">
    <property type="protein sequence ID" value="USP82290.1"/>
    <property type="molecule type" value="Genomic_DNA"/>
</dbReference>
<proteinExistence type="predicted"/>
<accession>A0A9Q8ZHH5</accession>
<feature type="compositionally biased region" description="Polar residues" evidence="1">
    <location>
        <begin position="96"/>
        <end position="107"/>
    </location>
</feature>
<protein>
    <recommendedName>
        <fullName evidence="2">Bacteriophage T5 Orf172 DNA-binding domain-containing protein</fullName>
    </recommendedName>
</protein>
<dbReference type="Proteomes" id="UP001056012">
    <property type="component" value="Chromosome 8"/>
</dbReference>
<feature type="compositionally biased region" description="Basic and acidic residues" evidence="1">
    <location>
        <begin position="108"/>
        <end position="120"/>
    </location>
</feature>